<gene>
    <name evidence="2" type="ORF">EV356DRAFT_521110</name>
</gene>
<sequence>MRLLTSLLTFFLAFLFVQAADDTDNFKVASEAAAQKGVNIDDGQRHAFIEYWHATNAAEQCITGWSHVRLVVGSTVTTRRGRDFRASAFDMRKEGTSVYGGAVGSYFDTQWRANAYFNSAGQLTPTSSPNQLIYAGVVRATNNVIANGFDSVPQDSSGESNWL</sequence>
<evidence type="ECO:0000313" key="2">
    <source>
        <dbReference type="EMBL" id="KAF2229413.1"/>
    </source>
</evidence>
<dbReference type="AlphaFoldDB" id="A0A6A6GVR6"/>
<organism evidence="2 3">
    <name type="scientific">Viridothelium virens</name>
    <name type="common">Speckled blister lichen</name>
    <name type="synonym">Trypethelium virens</name>
    <dbReference type="NCBI Taxonomy" id="1048519"/>
    <lineage>
        <taxon>Eukaryota</taxon>
        <taxon>Fungi</taxon>
        <taxon>Dikarya</taxon>
        <taxon>Ascomycota</taxon>
        <taxon>Pezizomycotina</taxon>
        <taxon>Dothideomycetes</taxon>
        <taxon>Dothideomycetes incertae sedis</taxon>
        <taxon>Trypetheliales</taxon>
        <taxon>Trypetheliaceae</taxon>
        <taxon>Viridothelium</taxon>
    </lineage>
</organism>
<keyword evidence="1" id="KW-0732">Signal</keyword>
<accession>A0A6A6GVR6</accession>
<evidence type="ECO:0000313" key="3">
    <source>
        <dbReference type="Proteomes" id="UP000800092"/>
    </source>
</evidence>
<name>A0A6A6GVR6_VIRVR</name>
<feature type="chain" id="PRO_5025591891" evidence="1">
    <location>
        <begin position="20"/>
        <end position="163"/>
    </location>
</feature>
<keyword evidence="3" id="KW-1185">Reference proteome</keyword>
<protein>
    <submittedName>
        <fullName evidence="2">Uncharacterized protein</fullName>
    </submittedName>
</protein>
<evidence type="ECO:0000256" key="1">
    <source>
        <dbReference type="SAM" id="SignalP"/>
    </source>
</evidence>
<reference evidence="2" key="1">
    <citation type="journal article" date="2020" name="Stud. Mycol.">
        <title>101 Dothideomycetes genomes: a test case for predicting lifestyles and emergence of pathogens.</title>
        <authorList>
            <person name="Haridas S."/>
            <person name="Albert R."/>
            <person name="Binder M."/>
            <person name="Bloem J."/>
            <person name="Labutti K."/>
            <person name="Salamov A."/>
            <person name="Andreopoulos B."/>
            <person name="Baker S."/>
            <person name="Barry K."/>
            <person name="Bills G."/>
            <person name="Bluhm B."/>
            <person name="Cannon C."/>
            <person name="Castanera R."/>
            <person name="Culley D."/>
            <person name="Daum C."/>
            <person name="Ezra D."/>
            <person name="Gonzalez J."/>
            <person name="Henrissat B."/>
            <person name="Kuo A."/>
            <person name="Liang C."/>
            <person name="Lipzen A."/>
            <person name="Lutzoni F."/>
            <person name="Magnuson J."/>
            <person name="Mondo S."/>
            <person name="Nolan M."/>
            <person name="Ohm R."/>
            <person name="Pangilinan J."/>
            <person name="Park H.-J."/>
            <person name="Ramirez L."/>
            <person name="Alfaro M."/>
            <person name="Sun H."/>
            <person name="Tritt A."/>
            <person name="Yoshinaga Y."/>
            <person name="Zwiers L.-H."/>
            <person name="Turgeon B."/>
            <person name="Goodwin S."/>
            <person name="Spatafora J."/>
            <person name="Crous P."/>
            <person name="Grigoriev I."/>
        </authorList>
    </citation>
    <scope>NUCLEOTIDE SEQUENCE</scope>
    <source>
        <strain evidence="2">Tuck. ex Michener</strain>
    </source>
</reference>
<proteinExistence type="predicted"/>
<feature type="signal peptide" evidence="1">
    <location>
        <begin position="1"/>
        <end position="19"/>
    </location>
</feature>
<dbReference type="EMBL" id="ML991864">
    <property type="protein sequence ID" value="KAF2229413.1"/>
    <property type="molecule type" value="Genomic_DNA"/>
</dbReference>
<dbReference type="OrthoDB" id="4721928at2759"/>
<dbReference type="Proteomes" id="UP000800092">
    <property type="component" value="Unassembled WGS sequence"/>
</dbReference>